<evidence type="ECO:0000313" key="1">
    <source>
        <dbReference type="EMBL" id="MPN16750.1"/>
    </source>
</evidence>
<dbReference type="AlphaFoldDB" id="A0A645FS83"/>
<dbReference type="EMBL" id="VSSQ01063747">
    <property type="protein sequence ID" value="MPN16750.1"/>
    <property type="molecule type" value="Genomic_DNA"/>
</dbReference>
<organism evidence="1">
    <name type="scientific">bioreactor metagenome</name>
    <dbReference type="NCBI Taxonomy" id="1076179"/>
    <lineage>
        <taxon>unclassified sequences</taxon>
        <taxon>metagenomes</taxon>
        <taxon>ecological metagenomes</taxon>
    </lineage>
</organism>
<reference evidence="1" key="1">
    <citation type="submission" date="2019-08" db="EMBL/GenBank/DDBJ databases">
        <authorList>
            <person name="Kucharzyk K."/>
            <person name="Murdoch R.W."/>
            <person name="Higgins S."/>
            <person name="Loffler F."/>
        </authorList>
    </citation>
    <scope>NUCLEOTIDE SEQUENCE</scope>
</reference>
<name>A0A645FS83_9ZZZZ</name>
<gene>
    <name evidence="1" type="ORF">SDC9_164095</name>
</gene>
<protein>
    <submittedName>
        <fullName evidence="1">Uncharacterized protein</fullName>
    </submittedName>
</protein>
<comment type="caution">
    <text evidence="1">The sequence shown here is derived from an EMBL/GenBank/DDBJ whole genome shotgun (WGS) entry which is preliminary data.</text>
</comment>
<proteinExistence type="predicted"/>
<accession>A0A645FS83</accession>
<sequence>MVEHQHANNRYYRDRQRREKKAVAQATGTFFALLLRPLMIASQLYAAETGDQRQDDHRNTDGNMHRALVAKQRECPVAKQKQYAVYAPKQTSGEATRVRFILPGHDGHNQ</sequence>